<evidence type="ECO:0000313" key="3">
    <source>
        <dbReference type="Proteomes" id="UP000216004"/>
    </source>
</evidence>
<evidence type="ECO:0000256" key="1">
    <source>
        <dbReference type="ARBA" id="ARBA00006479"/>
    </source>
</evidence>
<dbReference type="Pfam" id="PF00480">
    <property type="entry name" value="ROK"/>
    <property type="match status" value="1"/>
</dbReference>
<sequence>MTMLKSINQEDLRNHNLSVIIDTILRAPRPMSRADLAKATGLTKATLSLLGGMLLEQGVVCELKPEVSLSGYGRPSTPLAVAADRWAGVGLQINTDGYGCLAQDLNGSVIDVRWVDSDMRGANPDDIFDQLDSMVRSLVCQIKRKGITITGYGLALPGLVTDDMYLLMAPNLGWKHLNLGAYQLVRRLDLIAGNEAKMAAMAQIPGYASQYRYSSEPAVAVKGRLSPSDSFMYISTDIGIGGAVVRSGVIETGDRGFAGELGHVSVDLHGPSCRCGRHGCLETYAGRTALVEAAGIASGREAVNAKAVEELFQRWEDGDNQAVCAVNRAVDALVSVMASAINLADIDTVMIGGFWSHFSRDLIKTLEGRLASQIVARDRVSPRVLLPEVADRPALRGAALVGLRQFVDNPLAYFHL</sequence>
<dbReference type="PANTHER" id="PTHR18964">
    <property type="entry name" value="ROK (REPRESSOR, ORF, KINASE) FAMILY"/>
    <property type="match status" value="1"/>
</dbReference>
<dbReference type="AlphaFoldDB" id="A0A261EPP3"/>
<gene>
    <name evidence="2" type="ORF">BOCO_1352</name>
</gene>
<reference evidence="2 3" key="1">
    <citation type="journal article" date="2017" name="BMC Genomics">
        <title>Comparative genomic and phylogenomic analyses of the Bifidobacteriaceae family.</title>
        <authorList>
            <person name="Lugli G.A."/>
            <person name="Milani C."/>
            <person name="Turroni F."/>
            <person name="Duranti S."/>
            <person name="Mancabelli L."/>
            <person name="Mangifesta M."/>
            <person name="Ferrario C."/>
            <person name="Modesto M."/>
            <person name="Mattarelli P."/>
            <person name="Jiri K."/>
            <person name="van Sinderen D."/>
            <person name="Ventura M."/>
        </authorList>
    </citation>
    <scope>NUCLEOTIDE SEQUENCE [LARGE SCALE GENOMIC DNA]</scope>
    <source>
        <strain evidence="2 3">DSM 22924</strain>
    </source>
</reference>
<accession>A0A261EPP3</accession>
<dbReference type="OrthoDB" id="5174513at2"/>
<dbReference type="InterPro" id="IPR036390">
    <property type="entry name" value="WH_DNA-bd_sf"/>
</dbReference>
<protein>
    <submittedName>
        <fullName evidence="2">NagC family transcriptional regulator</fullName>
    </submittedName>
</protein>
<comment type="caution">
    <text evidence="2">The sequence shown here is derived from an EMBL/GenBank/DDBJ whole genome shotgun (WGS) entry which is preliminary data.</text>
</comment>
<organism evidence="2 3">
    <name type="scientific">Bombiscardovia coagulans</name>
    <dbReference type="NCBI Taxonomy" id="686666"/>
    <lineage>
        <taxon>Bacteria</taxon>
        <taxon>Bacillati</taxon>
        <taxon>Actinomycetota</taxon>
        <taxon>Actinomycetes</taxon>
        <taxon>Bifidobacteriales</taxon>
        <taxon>Bifidobacteriaceae</taxon>
        <taxon>Bombiscardovia</taxon>
    </lineage>
</organism>
<dbReference type="SUPFAM" id="SSF46785">
    <property type="entry name" value="Winged helix' DNA-binding domain"/>
    <property type="match status" value="1"/>
</dbReference>
<dbReference type="InterPro" id="IPR043129">
    <property type="entry name" value="ATPase_NBD"/>
</dbReference>
<dbReference type="PANTHER" id="PTHR18964:SF149">
    <property type="entry name" value="BIFUNCTIONAL UDP-N-ACETYLGLUCOSAMINE 2-EPIMERASE_N-ACETYLMANNOSAMINE KINASE"/>
    <property type="match status" value="1"/>
</dbReference>
<comment type="similarity">
    <text evidence="1">Belongs to the ROK (NagC/XylR) family.</text>
</comment>
<dbReference type="EMBL" id="MWWS01000009">
    <property type="protein sequence ID" value="OZG48656.1"/>
    <property type="molecule type" value="Genomic_DNA"/>
</dbReference>
<dbReference type="InterPro" id="IPR000600">
    <property type="entry name" value="ROK"/>
</dbReference>
<evidence type="ECO:0000313" key="2">
    <source>
        <dbReference type="EMBL" id="OZG48656.1"/>
    </source>
</evidence>
<dbReference type="Proteomes" id="UP000216004">
    <property type="component" value="Unassembled WGS sequence"/>
</dbReference>
<dbReference type="Gene3D" id="1.10.10.10">
    <property type="entry name" value="Winged helix-like DNA-binding domain superfamily/Winged helix DNA-binding domain"/>
    <property type="match status" value="1"/>
</dbReference>
<proteinExistence type="inferred from homology"/>
<dbReference type="Gene3D" id="3.30.420.40">
    <property type="match status" value="2"/>
</dbReference>
<dbReference type="SUPFAM" id="SSF53067">
    <property type="entry name" value="Actin-like ATPase domain"/>
    <property type="match status" value="2"/>
</dbReference>
<name>A0A261EPP3_9BIFI</name>
<dbReference type="RefSeq" id="WP_094723550.1">
    <property type="nucleotide sequence ID" value="NZ_MWWS01000009.1"/>
</dbReference>
<dbReference type="InterPro" id="IPR036388">
    <property type="entry name" value="WH-like_DNA-bd_sf"/>
</dbReference>
<keyword evidence="3" id="KW-1185">Reference proteome</keyword>